<organism evidence="2 3">
    <name type="scientific">Brettanomyces naardenensis</name>
    <name type="common">Yeast</name>
    <dbReference type="NCBI Taxonomy" id="13370"/>
    <lineage>
        <taxon>Eukaryota</taxon>
        <taxon>Fungi</taxon>
        <taxon>Dikarya</taxon>
        <taxon>Ascomycota</taxon>
        <taxon>Saccharomycotina</taxon>
        <taxon>Pichiomycetes</taxon>
        <taxon>Pichiales</taxon>
        <taxon>Pichiaceae</taxon>
        <taxon>Brettanomyces</taxon>
    </lineage>
</organism>
<sequence>MPEGKSKPKTKGRKVSKPQFTQHQSNGKNSEASHSVVPKKQKACSHLCGFSLGKLKCYLSSFLLFYTIIHILFTCPLREPLDYDSVGKNDLICRTSHRAYGYVSYYVDPVIEKAANQYESSKVKPFVDSASESVSEFYDTYGKPIVDKYGPVVEKNVEIATVFVKQQTNALIVYSCAKLRLVGLVISENAVQFATVSCQYFQNVAYPAICASAKWIKGELQLAIQKLAIASYVNFNVYVKPILEHLSVQFHESKAGQYWSQFQGSALYQGISYVIDTILSGILRVYSKIQEVISEVNRKELNYKLSVHYKKIEQKKEFLKSELGKLFSPGFRMPNYEDLEIFKRMHKRRRVATSSETRELSTNNEPVTQVEDVSEVSILSVSVTSISTSSSVTSISVTSSSVTSSDQSTVASSVVEEPLEDYSTMRKYEKLVHNVINGANDDFTDQVAALSKETAEKVGEAVKADLVSLSGTVTSYSELHEVFQNINGKQKGEEGFASRQDYRDVLAKCAKDMNDSADRVFAKLKEMESAYTDEVLKIRTAILETLAEFSDSTLAAYSNEIINDGDDWKEWKRYNSMKQELLKARDSILEAKPASEQKVFDDISRTINVLLNEGQGYLAIMRAKGNLEFQSREKAEREAAAAAAAAASAVSNADADDNDDDDDDDGGEQTTSTSTIIVYETVGSVHKAAEDDSKSEETERETIEDENSLSEDSEGEEFVESETLEVDEPETEEVKTEVSEPEEAETGKEEVVNPEVGETLSEEAAVDASEIESFAEPQVVIPDSKIEDNDETIEEKITLNI</sequence>
<keyword evidence="3" id="KW-1185">Reference proteome</keyword>
<feature type="compositionally biased region" description="Polar residues" evidence="1">
    <location>
        <begin position="18"/>
        <end position="33"/>
    </location>
</feature>
<dbReference type="AlphaFoldDB" id="A0A448YTM4"/>
<feature type="compositionally biased region" description="Acidic residues" evidence="1">
    <location>
        <begin position="702"/>
        <end position="731"/>
    </location>
</feature>
<feature type="compositionally biased region" description="Basic residues" evidence="1">
    <location>
        <begin position="7"/>
        <end position="16"/>
    </location>
</feature>
<protein>
    <submittedName>
        <fullName evidence="2">DEKNAAC105609</fullName>
    </submittedName>
</protein>
<dbReference type="OrthoDB" id="3260408at2759"/>
<dbReference type="EMBL" id="CAACVR010000076">
    <property type="protein sequence ID" value="VEU24272.1"/>
    <property type="molecule type" value="Genomic_DNA"/>
</dbReference>
<accession>A0A448YTM4</accession>
<evidence type="ECO:0000313" key="3">
    <source>
        <dbReference type="Proteomes" id="UP000290900"/>
    </source>
</evidence>
<feature type="region of interest" description="Disordered" evidence="1">
    <location>
        <begin position="640"/>
        <end position="756"/>
    </location>
</feature>
<reference evidence="2 3" key="1">
    <citation type="submission" date="2018-12" db="EMBL/GenBank/DDBJ databases">
        <authorList>
            <person name="Tiukova I."/>
            <person name="Dainat J."/>
        </authorList>
    </citation>
    <scope>NUCLEOTIDE SEQUENCE [LARGE SCALE GENOMIC DNA]</scope>
</reference>
<dbReference type="InParanoid" id="A0A448YTM4"/>
<proteinExistence type="predicted"/>
<dbReference type="Proteomes" id="UP000290900">
    <property type="component" value="Unassembled WGS sequence"/>
</dbReference>
<name>A0A448YTM4_BRENA</name>
<feature type="compositionally biased region" description="Acidic residues" evidence="1">
    <location>
        <begin position="654"/>
        <end position="667"/>
    </location>
</feature>
<dbReference type="STRING" id="13370.A0A448YTM4"/>
<gene>
    <name evidence="2" type="ORF">BRENAR_LOCUS5000</name>
</gene>
<feature type="compositionally biased region" description="Basic and acidic residues" evidence="1">
    <location>
        <begin position="687"/>
        <end position="701"/>
    </location>
</feature>
<evidence type="ECO:0000313" key="2">
    <source>
        <dbReference type="EMBL" id="VEU24272.1"/>
    </source>
</evidence>
<feature type="region of interest" description="Disordered" evidence="1">
    <location>
        <begin position="1"/>
        <end position="35"/>
    </location>
</feature>
<evidence type="ECO:0000256" key="1">
    <source>
        <dbReference type="SAM" id="MobiDB-lite"/>
    </source>
</evidence>
<feature type="compositionally biased region" description="Low complexity" evidence="1">
    <location>
        <begin position="640"/>
        <end position="653"/>
    </location>
</feature>